<reference evidence="1" key="1">
    <citation type="journal article" date="2022" name="bioRxiv">
        <title>Sequencing and chromosome-scale assembly of the giantPleurodeles waltlgenome.</title>
        <authorList>
            <person name="Brown T."/>
            <person name="Elewa A."/>
            <person name="Iarovenko S."/>
            <person name="Subramanian E."/>
            <person name="Araus A.J."/>
            <person name="Petzold A."/>
            <person name="Susuki M."/>
            <person name="Suzuki K.-i.T."/>
            <person name="Hayashi T."/>
            <person name="Toyoda A."/>
            <person name="Oliveira C."/>
            <person name="Osipova E."/>
            <person name="Leigh N.D."/>
            <person name="Simon A."/>
            <person name="Yun M.H."/>
        </authorList>
    </citation>
    <scope>NUCLEOTIDE SEQUENCE</scope>
    <source>
        <strain evidence="1">20211129_DDA</strain>
        <tissue evidence="1">Liver</tissue>
    </source>
</reference>
<name>A0AAV7QBK7_PLEWA</name>
<comment type="caution">
    <text evidence="1">The sequence shown here is derived from an EMBL/GenBank/DDBJ whole genome shotgun (WGS) entry which is preliminary data.</text>
</comment>
<evidence type="ECO:0000313" key="2">
    <source>
        <dbReference type="Proteomes" id="UP001066276"/>
    </source>
</evidence>
<proteinExistence type="predicted"/>
<dbReference type="Proteomes" id="UP001066276">
    <property type="component" value="Chromosome 6"/>
</dbReference>
<dbReference type="AlphaFoldDB" id="A0AAV7QBK7"/>
<gene>
    <name evidence="1" type="ORF">NDU88_001954</name>
</gene>
<sequence length="166" mass="17842">MHRSECVAQGSASCTGQVVEQQQESASCTDECAAQGSAPCTVQVVESSRRVFVYRSECAAHGSVFCAQIRVSCTRQCSVHRAGRGAAAGERFVHRSECAAHGSALCTGQVVEQQQESASCTDQSALRRALLRAQGRSWSSRRVLCAQIRVRCGQHCSVHRAGRGQQ</sequence>
<evidence type="ECO:0000313" key="1">
    <source>
        <dbReference type="EMBL" id="KAJ1135515.1"/>
    </source>
</evidence>
<organism evidence="1 2">
    <name type="scientific">Pleurodeles waltl</name>
    <name type="common">Iberian ribbed newt</name>
    <dbReference type="NCBI Taxonomy" id="8319"/>
    <lineage>
        <taxon>Eukaryota</taxon>
        <taxon>Metazoa</taxon>
        <taxon>Chordata</taxon>
        <taxon>Craniata</taxon>
        <taxon>Vertebrata</taxon>
        <taxon>Euteleostomi</taxon>
        <taxon>Amphibia</taxon>
        <taxon>Batrachia</taxon>
        <taxon>Caudata</taxon>
        <taxon>Salamandroidea</taxon>
        <taxon>Salamandridae</taxon>
        <taxon>Pleurodelinae</taxon>
        <taxon>Pleurodeles</taxon>
    </lineage>
</organism>
<dbReference type="EMBL" id="JANPWB010000010">
    <property type="protein sequence ID" value="KAJ1135515.1"/>
    <property type="molecule type" value="Genomic_DNA"/>
</dbReference>
<keyword evidence="2" id="KW-1185">Reference proteome</keyword>
<accession>A0AAV7QBK7</accession>
<protein>
    <submittedName>
        <fullName evidence="1">Uncharacterized protein</fullName>
    </submittedName>
</protein>